<feature type="region of interest" description="Disordered" evidence="1">
    <location>
        <begin position="1"/>
        <end position="676"/>
    </location>
</feature>
<reference evidence="3" key="1">
    <citation type="journal article" date="2012" name="Science">
        <title>The Paleozoic origin of enzymatic lignin decomposition reconstructed from 31 fungal genomes.</title>
        <authorList>
            <person name="Floudas D."/>
            <person name="Binder M."/>
            <person name="Riley R."/>
            <person name="Barry K."/>
            <person name="Blanchette R.A."/>
            <person name="Henrissat B."/>
            <person name="Martinez A.T."/>
            <person name="Otillar R."/>
            <person name="Spatafora J.W."/>
            <person name="Yadav J.S."/>
            <person name="Aerts A."/>
            <person name="Benoit I."/>
            <person name="Boyd A."/>
            <person name="Carlson A."/>
            <person name="Copeland A."/>
            <person name="Coutinho P.M."/>
            <person name="de Vries R.P."/>
            <person name="Ferreira P."/>
            <person name="Findley K."/>
            <person name="Foster B."/>
            <person name="Gaskell J."/>
            <person name="Glotzer D."/>
            <person name="Gorecki P."/>
            <person name="Heitman J."/>
            <person name="Hesse C."/>
            <person name="Hori C."/>
            <person name="Igarashi K."/>
            <person name="Jurgens J.A."/>
            <person name="Kallen N."/>
            <person name="Kersten P."/>
            <person name="Kohler A."/>
            <person name="Kuees U."/>
            <person name="Kumar T.K.A."/>
            <person name="Kuo A."/>
            <person name="LaButti K."/>
            <person name="Larrondo L.F."/>
            <person name="Lindquist E."/>
            <person name="Ling A."/>
            <person name="Lombard V."/>
            <person name="Lucas S."/>
            <person name="Lundell T."/>
            <person name="Martin R."/>
            <person name="McLaughlin D.J."/>
            <person name="Morgenstern I."/>
            <person name="Morin E."/>
            <person name="Murat C."/>
            <person name="Nagy L.G."/>
            <person name="Nolan M."/>
            <person name="Ohm R.A."/>
            <person name="Patyshakuliyeva A."/>
            <person name="Rokas A."/>
            <person name="Ruiz-Duenas F.J."/>
            <person name="Sabat G."/>
            <person name="Salamov A."/>
            <person name="Samejima M."/>
            <person name="Schmutz J."/>
            <person name="Slot J.C."/>
            <person name="St John F."/>
            <person name="Stenlid J."/>
            <person name="Sun H."/>
            <person name="Sun S."/>
            <person name="Syed K."/>
            <person name="Tsang A."/>
            <person name="Wiebenga A."/>
            <person name="Young D."/>
            <person name="Pisabarro A."/>
            <person name="Eastwood D.C."/>
            <person name="Martin F."/>
            <person name="Cullen D."/>
            <person name="Grigoriev I.V."/>
            <person name="Hibbett D.S."/>
        </authorList>
    </citation>
    <scope>NUCLEOTIDE SEQUENCE [LARGE SCALE GENOMIC DNA]</scope>
    <source>
        <strain evidence="3">RWD-64-598 SS2</strain>
    </source>
</reference>
<dbReference type="GeneID" id="19198852"/>
<feature type="compositionally biased region" description="Basic and acidic residues" evidence="1">
    <location>
        <begin position="1"/>
        <end position="10"/>
    </location>
</feature>
<feature type="region of interest" description="Disordered" evidence="1">
    <location>
        <begin position="754"/>
        <end position="786"/>
    </location>
</feature>
<sequence length="998" mass="106720">MSDQDTDARPRPVVARQDTQAILSYYHSPAAGGTFSPQPQVDDASPPSHLHLRSYSSTSQSSNYSFVSQEDLDQDVPTTARPLNRDLSTRTNTTSTSPTENEQQHRPARRRPSVPSIGNIDRRRLQVVELDSAESEHAQPSKPEAPEHSLPSAVSDSPSNSIRTRRGLEGRLAGLALVAPPDASPKTYTNLTPPLTAPVEPVHKANTTDSHHRSASEVVSLGKERGQHVRRKSSRDVAIVGTESSSSSRSKRDDHDTEKRSSSTAGGLRPPVFQMPQSRSPSPGASGDDSETARSSYTGRSKTGARQSLVSPIKELPETSSPLRTPAIGESKDIADRVSGPVVVDLAAQSQSSSASSALPGSLSPHSQSTSPPSSSHASASPTTPSPYLYYQPGVHARAGPLPPPPMAILNIDPKLPPPPRPPRLNSPFRRKIDAEASKPAQQTPPSVPPPGVDAPSSGPKSPLSPLGQQPSPFQVDEPVKDTQTCAKRTEDETDENTTAHVREGAFPPSRLTKPASPTSPKEAIKSPTRIGLVKASDTPPPSVVEPPRLHERSRKGSGLDIRHRSRGSDESQTTSSTRSSGAEPSPHTVDSATRTSFAPSVPSKGGGGDADYSEFGVELQGKGRMTNSQWHRKQNSTLPRTPSFASISNRLSVAGSSSGKRSSRTPSPSPNSFWERIAPRQVPPSRKIPCAWPAAMQFADVLDRPSALGRSIGYAEKINELYHYDCGLGDWIVDTKARAANPQSYKRATLRLSKGQGQGPRLPSEFAADHHQPRKASQGSMESEMTFPRRPDAYIATDLRSGPSLEDTPTPLPALPYPALAAVSARSSGGPSRASTLLIPSSSLNKTPGGFFSSLGRKTSVRKDRAVNSPPSHKVLSKQPPRLPPRSVNIVSPPPLPGGPRAPPDRMKRAQTLITTPAYVDRASRRPSLFTANGSGSSDNTRPTSSASFSSQVDRLSTLLPNADRNVLAGYLKRAGQDVLAIGQYLEDEKNGELRRD</sequence>
<dbReference type="RefSeq" id="XP_007773370.1">
    <property type="nucleotide sequence ID" value="XM_007775180.1"/>
</dbReference>
<feature type="compositionally biased region" description="Pro residues" evidence="1">
    <location>
        <begin position="415"/>
        <end position="425"/>
    </location>
</feature>
<feature type="compositionally biased region" description="Polar residues" evidence="1">
    <location>
        <begin position="571"/>
        <end position="599"/>
    </location>
</feature>
<feature type="compositionally biased region" description="Low complexity" evidence="1">
    <location>
        <begin position="347"/>
        <end position="393"/>
    </location>
</feature>
<dbReference type="Proteomes" id="UP000053558">
    <property type="component" value="Unassembled WGS sequence"/>
</dbReference>
<feature type="compositionally biased region" description="Polar residues" evidence="1">
    <location>
        <begin position="626"/>
        <end position="652"/>
    </location>
</feature>
<feature type="compositionally biased region" description="Polar residues" evidence="1">
    <location>
        <begin position="152"/>
        <end position="162"/>
    </location>
</feature>
<feature type="compositionally biased region" description="Low complexity" evidence="1">
    <location>
        <begin position="454"/>
        <end position="475"/>
    </location>
</feature>
<feature type="region of interest" description="Disordered" evidence="1">
    <location>
        <begin position="827"/>
        <end position="907"/>
    </location>
</feature>
<dbReference type="KEGG" id="cput:CONPUDRAFT_110749"/>
<feature type="compositionally biased region" description="Low complexity" evidence="1">
    <location>
        <begin position="170"/>
        <end position="179"/>
    </location>
</feature>
<dbReference type="AlphaFoldDB" id="A0A5M3MB38"/>
<feature type="compositionally biased region" description="Basic and acidic residues" evidence="1">
    <location>
        <begin position="561"/>
        <end position="570"/>
    </location>
</feature>
<evidence type="ECO:0000313" key="3">
    <source>
        <dbReference type="Proteomes" id="UP000053558"/>
    </source>
</evidence>
<feature type="compositionally biased region" description="Polar residues" evidence="1">
    <location>
        <begin position="931"/>
        <end position="950"/>
    </location>
</feature>
<organism evidence="2 3">
    <name type="scientific">Coniophora puteana (strain RWD-64-598)</name>
    <name type="common">Brown rot fungus</name>
    <dbReference type="NCBI Taxonomy" id="741705"/>
    <lineage>
        <taxon>Eukaryota</taxon>
        <taxon>Fungi</taxon>
        <taxon>Dikarya</taxon>
        <taxon>Basidiomycota</taxon>
        <taxon>Agaricomycotina</taxon>
        <taxon>Agaricomycetes</taxon>
        <taxon>Agaricomycetidae</taxon>
        <taxon>Boletales</taxon>
        <taxon>Coniophorineae</taxon>
        <taxon>Coniophoraceae</taxon>
        <taxon>Coniophora</taxon>
    </lineage>
</organism>
<feature type="compositionally biased region" description="Basic and acidic residues" evidence="1">
    <location>
        <begin position="250"/>
        <end position="261"/>
    </location>
</feature>
<comment type="caution">
    <text evidence="2">The sequence shown here is derived from an EMBL/GenBank/DDBJ whole genome shotgun (WGS) entry which is preliminary data.</text>
</comment>
<evidence type="ECO:0000256" key="1">
    <source>
        <dbReference type="SAM" id="MobiDB-lite"/>
    </source>
</evidence>
<feature type="compositionally biased region" description="Low complexity" evidence="1">
    <location>
        <begin position="653"/>
        <end position="673"/>
    </location>
</feature>
<keyword evidence="3" id="KW-1185">Reference proteome</keyword>
<feature type="compositionally biased region" description="Low complexity" evidence="1">
    <location>
        <begin position="89"/>
        <end position="99"/>
    </location>
</feature>
<feature type="compositionally biased region" description="Low complexity" evidence="1">
    <location>
        <begin position="54"/>
        <end position="68"/>
    </location>
</feature>
<feature type="compositionally biased region" description="Basic and acidic residues" evidence="1">
    <location>
        <begin position="134"/>
        <end position="147"/>
    </location>
</feature>
<dbReference type="OMA" id="YYQSEHA"/>
<gene>
    <name evidence="2" type="ORF">CONPUDRAFT_110749</name>
</gene>
<evidence type="ECO:0000313" key="2">
    <source>
        <dbReference type="EMBL" id="EIW76094.1"/>
    </source>
</evidence>
<accession>A0A5M3MB38</accession>
<name>A0A5M3MB38_CONPW</name>
<feature type="compositionally biased region" description="Polar residues" evidence="1">
    <location>
        <begin position="293"/>
        <end position="310"/>
    </location>
</feature>
<proteinExistence type="predicted"/>
<protein>
    <submittedName>
        <fullName evidence="2">Uncharacterized protein</fullName>
    </submittedName>
</protein>
<feature type="region of interest" description="Disordered" evidence="1">
    <location>
        <begin position="921"/>
        <end position="950"/>
    </location>
</feature>
<feature type="compositionally biased region" description="Low complexity" evidence="1">
    <location>
        <begin position="827"/>
        <end position="836"/>
    </location>
</feature>
<dbReference type="OrthoDB" id="2413468at2759"/>
<feature type="compositionally biased region" description="Pro residues" evidence="1">
    <location>
        <begin position="893"/>
        <end position="903"/>
    </location>
</feature>
<dbReference type="EMBL" id="JH711586">
    <property type="protein sequence ID" value="EIW76094.1"/>
    <property type="molecule type" value="Genomic_DNA"/>
</dbReference>